<protein>
    <submittedName>
        <fullName evidence="2">SCO family protein</fullName>
    </submittedName>
</protein>
<dbReference type="SUPFAM" id="SSF52833">
    <property type="entry name" value="Thioredoxin-like"/>
    <property type="match status" value="1"/>
</dbReference>
<dbReference type="InterPro" id="IPR036249">
    <property type="entry name" value="Thioredoxin-like_sf"/>
</dbReference>
<dbReference type="PANTHER" id="PTHR12151">
    <property type="entry name" value="ELECTRON TRANSPORT PROTIN SCO1/SENC FAMILY MEMBER"/>
    <property type="match status" value="1"/>
</dbReference>
<evidence type="ECO:0000313" key="2">
    <source>
        <dbReference type="EMBL" id="TMV10661.1"/>
    </source>
</evidence>
<dbReference type="Proteomes" id="UP001191082">
    <property type="component" value="Unassembled WGS sequence"/>
</dbReference>
<dbReference type="InterPro" id="IPR003782">
    <property type="entry name" value="SCO1/SenC"/>
</dbReference>
<name>A0ABY2X6Z9_9RHOB</name>
<reference evidence="2 3" key="1">
    <citation type="submission" date="2019-05" db="EMBL/GenBank/DDBJ databases">
        <title>Marivita sp. nov. isolated from sea sediment.</title>
        <authorList>
            <person name="Kim W."/>
        </authorList>
    </citation>
    <scope>NUCLEOTIDE SEQUENCE [LARGE SCALE GENOMIC DNA]</scope>
    <source>
        <strain evidence="2 3">CAU 1492</strain>
    </source>
</reference>
<dbReference type="Gene3D" id="3.40.30.10">
    <property type="entry name" value="Glutaredoxin"/>
    <property type="match status" value="1"/>
</dbReference>
<dbReference type="EMBL" id="VCPC01000004">
    <property type="protein sequence ID" value="TMV10661.1"/>
    <property type="molecule type" value="Genomic_DNA"/>
</dbReference>
<accession>A0ABY2X6Z9</accession>
<keyword evidence="3" id="KW-1185">Reference proteome</keyword>
<evidence type="ECO:0000313" key="3">
    <source>
        <dbReference type="Proteomes" id="UP001191082"/>
    </source>
</evidence>
<comment type="caution">
    <text evidence="2">The sequence shown here is derived from an EMBL/GenBank/DDBJ whole genome shotgun (WGS) entry which is preliminary data.</text>
</comment>
<dbReference type="PANTHER" id="PTHR12151:SF25">
    <property type="entry name" value="LINALOOL DEHYDRATASE_ISOMERASE DOMAIN-CONTAINING PROTEIN"/>
    <property type="match status" value="1"/>
</dbReference>
<evidence type="ECO:0000256" key="1">
    <source>
        <dbReference type="ARBA" id="ARBA00010996"/>
    </source>
</evidence>
<gene>
    <name evidence="2" type="ORF">FGK64_17990</name>
</gene>
<organism evidence="2 3">
    <name type="scientific">Arenibacterium halophilum</name>
    <dbReference type="NCBI Taxonomy" id="2583821"/>
    <lineage>
        <taxon>Bacteria</taxon>
        <taxon>Pseudomonadati</taxon>
        <taxon>Pseudomonadota</taxon>
        <taxon>Alphaproteobacteria</taxon>
        <taxon>Rhodobacterales</taxon>
        <taxon>Paracoccaceae</taxon>
        <taxon>Arenibacterium</taxon>
    </lineage>
</organism>
<dbReference type="Pfam" id="PF02630">
    <property type="entry name" value="SCO1-SenC"/>
    <property type="match status" value="1"/>
</dbReference>
<comment type="similarity">
    <text evidence="1">Belongs to the SCO1/2 family.</text>
</comment>
<proteinExistence type="inferred from homology"/>
<sequence>MTIQRKHLVIGGLWGLALLALMAVAWVRVIGPKFEAGLSDMIGPGDYHLTTTDGEAFTEATLKGSPLAVFFGFTHCPEVCPTSLGDIAAFQQELGDEQIRVFFATGDPERDTVDQLRDYVGWAPGVQGVSGTREEIDKAITAFRIYARKIPLEDGGYTMDHSASILLFDSRGRFFEPIGYQEDLDRAVAKIRRMSAG</sequence>
<dbReference type="CDD" id="cd02968">
    <property type="entry name" value="SCO"/>
    <property type="match status" value="1"/>
</dbReference>
<dbReference type="RefSeq" id="WP_138865234.1">
    <property type="nucleotide sequence ID" value="NZ_VCPC01000004.1"/>
</dbReference>